<evidence type="ECO:0000313" key="2">
    <source>
        <dbReference type="EMBL" id="MTI27418.1"/>
    </source>
</evidence>
<reference evidence="2 3" key="1">
    <citation type="submission" date="2019-02" db="EMBL/GenBank/DDBJ databases">
        <authorList>
            <person name="Goldberg S.R."/>
            <person name="Haltli B.A."/>
            <person name="Correa H."/>
            <person name="Russell K.G."/>
        </authorList>
    </citation>
    <scope>NUCLEOTIDE SEQUENCE [LARGE SCALE GENOMIC DNA]</scope>
    <source>
        <strain evidence="2 3">JCM 16186</strain>
    </source>
</reference>
<proteinExistence type="predicted"/>
<sequence>MSRYGLTGKCLSLLIGTAFLCLSTAYAQSGWTRKKGEYYIKLQTSHGASDTYFNLSGNQLKTSEFIQSITGFYGEYGIADRLTIISYGPVIKHHYFETTEKITALGDLPIGLKYGLLQGEFPVSISLITDIPIAKANNYAQNKQNDFEQINLPAGDGEWNFRLTVAASHSFYPAPAYVSAYSTFNYRTQYEGIDFTHQAVGGAEFGGLIATKVWVIAGLSFQKSLGEGAVVDFIRGEGTEFTALEVKSSVELFKSISLNVGYFRYIDLIVERANLYSTGIVSVGLAYEFKK</sequence>
<organism evidence="2 3">
    <name type="scientific">Fulvivirga kasyanovii</name>
    <dbReference type="NCBI Taxonomy" id="396812"/>
    <lineage>
        <taxon>Bacteria</taxon>
        <taxon>Pseudomonadati</taxon>
        <taxon>Bacteroidota</taxon>
        <taxon>Cytophagia</taxon>
        <taxon>Cytophagales</taxon>
        <taxon>Fulvivirgaceae</taxon>
        <taxon>Fulvivirga</taxon>
    </lineage>
</organism>
<gene>
    <name evidence="2" type="ORF">E1163_20850</name>
</gene>
<protein>
    <recommendedName>
        <fullName evidence="4">Transporter</fullName>
    </recommendedName>
</protein>
<evidence type="ECO:0008006" key="4">
    <source>
        <dbReference type="Google" id="ProtNLM"/>
    </source>
</evidence>
<dbReference type="EMBL" id="SMLW01000627">
    <property type="protein sequence ID" value="MTI27418.1"/>
    <property type="molecule type" value="Genomic_DNA"/>
</dbReference>
<keyword evidence="3" id="KW-1185">Reference proteome</keyword>
<dbReference type="Proteomes" id="UP000798808">
    <property type="component" value="Unassembled WGS sequence"/>
</dbReference>
<name>A0ABW9RTU3_9BACT</name>
<feature type="chain" id="PRO_5046914497" description="Transporter" evidence="1">
    <location>
        <begin position="28"/>
        <end position="291"/>
    </location>
</feature>
<comment type="caution">
    <text evidence="2">The sequence shown here is derived from an EMBL/GenBank/DDBJ whole genome shotgun (WGS) entry which is preliminary data.</text>
</comment>
<dbReference type="RefSeq" id="WP_155174419.1">
    <property type="nucleotide sequence ID" value="NZ_BAAAFL010000012.1"/>
</dbReference>
<feature type="signal peptide" evidence="1">
    <location>
        <begin position="1"/>
        <end position="27"/>
    </location>
</feature>
<evidence type="ECO:0000313" key="3">
    <source>
        <dbReference type="Proteomes" id="UP000798808"/>
    </source>
</evidence>
<evidence type="ECO:0000256" key="1">
    <source>
        <dbReference type="SAM" id="SignalP"/>
    </source>
</evidence>
<accession>A0ABW9RTU3</accession>
<keyword evidence="1" id="KW-0732">Signal</keyword>